<dbReference type="InterPro" id="IPR051052">
    <property type="entry name" value="Diverse_substrate_MTase"/>
</dbReference>
<evidence type="ECO:0000256" key="2">
    <source>
        <dbReference type="ARBA" id="ARBA00022603"/>
    </source>
</evidence>
<evidence type="ECO:0000256" key="3">
    <source>
        <dbReference type="ARBA" id="ARBA00022679"/>
    </source>
</evidence>
<keyword evidence="3" id="KW-0808">Transferase</keyword>
<dbReference type="RefSeq" id="WP_264010898.1">
    <property type="nucleotide sequence ID" value="NZ_JACKSJ010000019.1"/>
</dbReference>
<sequence length="259" mass="27928">MSSPTMWSAGRYEAVAQRIAHIAGEVVEAVDRRRPLAGTALLDLACGTGNAALTAAARGAQVTGVDITPDLVAIAARHDTDGAVDWRTGDASDTGLPAASFDAVVSNMGIIFVDPDRLVAEVNRLLRGGGVFAFSSWVRDTHNPLFDPVVEVLGPPERSGFSPDQWGDEETIADRLASGCDAVEIRRARHTWEFESLDAAMHFLREESPMHVETFRRVDDAQRERLGAAFEAALREHVDSSGTVTFTSPYVVVSALRRG</sequence>
<name>A0A9X3BKX6_9MYCO</name>
<dbReference type="Gene3D" id="3.40.50.150">
    <property type="entry name" value="Vaccinia Virus protein VP39"/>
    <property type="match status" value="1"/>
</dbReference>
<dbReference type="GO" id="GO:0032259">
    <property type="term" value="P:methylation"/>
    <property type="evidence" value="ECO:0007669"/>
    <property type="project" value="UniProtKB-KW"/>
</dbReference>
<evidence type="ECO:0000259" key="4">
    <source>
        <dbReference type="Pfam" id="PF08241"/>
    </source>
</evidence>
<dbReference type="SUPFAM" id="SSF53335">
    <property type="entry name" value="S-adenosyl-L-methionine-dependent methyltransferases"/>
    <property type="match status" value="1"/>
</dbReference>
<keyword evidence="2 5" id="KW-0489">Methyltransferase</keyword>
<dbReference type="Proteomes" id="UP001140293">
    <property type="component" value="Unassembled WGS sequence"/>
</dbReference>
<proteinExistence type="inferred from homology"/>
<dbReference type="PANTHER" id="PTHR44942">
    <property type="entry name" value="METHYLTRANSF_11 DOMAIN-CONTAINING PROTEIN"/>
    <property type="match status" value="1"/>
</dbReference>
<reference evidence="5" key="2">
    <citation type="journal article" date="2022" name="BMC Genomics">
        <title>Comparative genome analysis of mycobacteria focusing on tRNA and non-coding RNA.</title>
        <authorList>
            <person name="Behra P.R.K."/>
            <person name="Pettersson B.M.F."/>
            <person name="Ramesh M."/>
            <person name="Das S."/>
            <person name="Dasgupta S."/>
            <person name="Kirsebom L.A."/>
        </authorList>
    </citation>
    <scope>NUCLEOTIDE SEQUENCE</scope>
    <source>
        <strain evidence="5">DSM 44615</strain>
    </source>
</reference>
<reference evidence="5" key="1">
    <citation type="submission" date="2020-07" db="EMBL/GenBank/DDBJ databases">
        <authorList>
            <person name="Pettersson B.M.F."/>
            <person name="Behra P.R.K."/>
            <person name="Ramesh M."/>
            <person name="Das S."/>
            <person name="Dasgupta S."/>
            <person name="Kirsebom L.A."/>
        </authorList>
    </citation>
    <scope>NUCLEOTIDE SEQUENCE</scope>
    <source>
        <strain evidence="5">DSM 44615</strain>
    </source>
</reference>
<evidence type="ECO:0000313" key="6">
    <source>
        <dbReference type="Proteomes" id="UP001140293"/>
    </source>
</evidence>
<dbReference type="InterPro" id="IPR013216">
    <property type="entry name" value="Methyltransf_11"/>
</dbReference>
<evidence type="ECO:0000256" key="1">
    <source>
        <dbReference type="ARBA" id="ARBA00008361"/>
    </source>
</evidence>
<dbReference type="InterPro" id="IPR029063">
    <property type="entry name" value="SAM-dependent_MTases_sf"/>
</dbReference>
<gene>
    <name evidence="5" type="ORF">H7I41_02080</name>
</gene>
<dbReference type="PANTHER" id="PTHR44942:SF4">
    <property type="entry name" value="METHYLTRANSFERASE TYPE 11 DOMAIN-CONTAINING PROTEIN"/>
    <property type="match status" value="1"/>
</dbReference>
<evidence type="ECO:0000313" key="5">
    <source>
        <dbReference type="EMBL" id="MCV7168704.1"/>
    </source>
</evidence>
<dbReference type="GO" id="GO:0008757">
    <property type="term" value="F:S-adenosylmethionine-dependent methyltransferase activity"/>
    <property type="evidence" value="ECO:0007669"/>
    <property type="project" value="InterPro"/>
</dbReference>
<dbReference type="Pfam" id="PF08241">
    <property type="entry name" value="Methyltransf_11"/>
    <property type="match status" value="1"/>
</dbReference>
<comment type="similarity">
    <text evidence="1">Belongs to the methyltransferase superfamily.</text>
</comment>
<organism evidence="5 6">
    <name type="scientific">[Mycobacterium] manitobense</name>
    <dbReference type="NCBI Taxonomy" id="190147"/>
    <lineage>
        <taxon>Bacteria</taxon>
        <taxon>Bacillati</taxon>
        <taxon>Actinomycetota</taxon>
        <taxon>Actinomycetes</taxon>
        <taxon>Mycobacteriales</taxon>
        <taxon>Mycobacteriaceae</taxon>
        <taxon>Mycolicibacterium</taxon>
    </lineage>
</organism>
<accession>A0A9X3BKX6</accession>
<keyword evidence="6" id="KW-1185">Reference proteome</keyword>
<dbReference type="CDD" id="cd02440">
    <property type="entry name" value="AdoMet_MTases"/>
    <property type="match status" value="1"/>
</dbReference>
<protein>
    <submittedName>
        <fullName evidence="5">Class I SAM-dependent methyltransferase</fullName>
    </submittedName>
</protein>
<feature type="domain" description="Methyltransferase type 11" evidence="4">
    <location>
        <begin position="42"/>
        <end position="134"/>
    </location>
</feature>
<comment type="caution">
    <text evidence="5">The sequence shown here is derived from an EMBL/GenBank/DDBJ whole genome shotgun (WGS) entry which is preliminary data.</text>
</comment>
<dbReference type="EMBL" id="JACKSJ010000019">
    <property type="protein sequence ID" value="MCV7168704.1"/>
    <property type="molecule type" value="Genomic_DNA"/>
</dbReference>
<dbReference type="AlphaFoldDB" id="A0A9X3BKX6"/>